<sequence>MKERVISEKVVSEKVLGSSSGISRFGRGVKSQISSRLSGVLIGFIFIIASFVVVWYSVNFDKSASLVADLPLLSVEQAATSSGLIKVSGQVSSAPIKAPKENKDVIYYHFTREELEMVKSTETETQVVTRDGQDIEQTIEREVEKPEWVSKIDEAKWAAIVLGQKIAVAPEKAKKLLDLKTVYSLNEEKAREKIEALLPADQLLVVGDIANSNISGGDPFIITNKSNQDLVAALVSSEKTTWWILKIATLLLFGLGLYMLLGPALLILDAIPILGKIGQIGLLIVCLLIGLIFTVLSSLIIAYWYIILILLAAIAGYLIYLKKQQPAKPANS</sequence>
<name>A0A1G1XND1_9BACT</name>
<feature type="transmembrane region" description="Helical" evidence="1">
    <location>
        <begin position="280"/>
        <end position="296"/>
    </location>
</feature>
<feature type="transmembrane region" description="Helical" evidence="1">
    <location>
        <begin position="37"/>
        <end position="58"/>
    </location>
</feature>
<keyword evidence="1" id="KW-0472">Membrane</keyword>
<evidence type="ECO:0000256" key="1">
    <source>
        <dbReference type="SAM" id="Phobius"/>
    </source>
</evidence>
<comment type="caution">
    <text evidence="2">The sequence shown here is derived from an EMBL/GenBank/DDBJ whole genome shotgun (WGS) entry which is preliminary data.</text>
</comment>
<organism evidence="2 3">
    <name type="scientific">Candidatus Buchananbacteria bacterium RBG_13_36_9</name>
    <dbReference type="NCBI Taxonomy" id="1797530"/>
    <lineage>
        <taxon>Bacteria</taxon>
        <taxon>Candidatus Buchananiibacteriota</taxon>
    </lineage>
</organism>
<proteinExistence type="predicted"/>
<evidence type="ECO:0000313" key="3">
    <source>
        <dbReference type="Proteomes" id="UP000176498"/>
    </source>
</evidence>
<protein>
    <submittedName>
        <fullName evidence="2">Uncharacterized protein</fullName>
    </submittedName>
</protein>
<dbReference type="InterPro" id="IPR012430">
    <property type="entry name" value="TMEM43_fam"/>
</dbReference>
<keyword evidence="1" id="KW-1133">Transmembrane helix</keyword>
<feature type="transmembrane region" description="Helical" evidence="1">
    <location>
        <begin position="242"/>
        <end position="268"/>
    </location>
</feature>
<accession>A0A1G1XND1</accession>
<dbReference type="AlphaFoldDB" id="A0A1G1XND1"/>
<reference evidence="2 3" key="1">
    <citation type="journal article" date="2016" name="Nat. Commun.">
        <title>Thousands of microbial genomes shed light on interconnected biogeochemical processes in an aquifer system.</title>
        <authorList>
            <person name="Anantharaman K."/>
            <person name="Brown C.T."/>
            <person name="Hug L.A."/>
            <person name="Sharon I."/>
            <person name="Castelle C.J."/>
            <person name="Probst A.J."/>
            <person name="Thomas B.C."/>
            <person name="Singh A."/>
            <person name="Wilkins M.J."/>
            <person name="Karaoz U."/>
            <person name="Brodie E.L."/>
            <person name="Williams K.H."/>
            <person name="Hubbard S.S."/>
            <person name="Banfield J.F."/>
        </authorList>
    </citation>
    <scope>NUCLEOTIDE SEQUENCE [LARGE SCALE GENOMIC DNA]</scope>
</reference>
<keyword evidence="1" id="KW-0812">Transmembrane</keyword>
<gene>
    <name evidence="2" type="ORF">A2Y82_01665</name>
</gene>
<dbReference type="Proteomes" id="UP000176498">
    <property type="component" value="Unassembled WGS sequence"/>
</dbReference>
<evidence type="ECO:0000313" key="2">
    <source>
        <dbReference type="EMBL" id="OGY41090.1"/>
    </source>
</evidence>
<dbReference type="Pfam" id="PF07787">
    <property type="entry name" value="TMEM43"/>
    <property type="match status" value="1"/>
</dbReference>
<feature type="transmembrane region" description="Helical" evidence="1">
    <location>
        <begin position="302"/>
        <end position="321"/>
    </location>
</feature>
<dbReference type="EMBL" id="MHHZ01000022">
    <property type="protein sequence ID" value="OGY41090.1"/>
    <property type="molecule type" value="Genomic_DNA"/>
</dbReference>